<gene>
    <name evidence="1" type="ORF">NG799_21290</name>
</gene>
<comment type="caution">
    <text evidence="1">The sequence shown here is derived from an EMBL/GenBank/DDBJ whole genome shotgun (WGS) entry which is preliminary data.</text>
</comment>
<protein>
    <submittedName>
        <fullName evidence="1">Uncharacterized protein</fullName>
    </submittedName>
</protein>
<evidence type="ECO:0000313" key="1">
    <source>
        <dbReference type="EMBL" id="MCT7968849.1"/>
    </source>
</evidence>
<dbReference type="EMBL" id="JAMXFF010000038">
    <property type="protein sequence ID" value="MCT7968849.1"/>
    <property type="molecule type" value="Genomic_DNA"/>
</dbReference>
<dbReference type="Proteomes" id="UP001525890">
    <property type="component" value="Unassembled WGS sequence"/>
</dbReference>
<organism evidence="1 2">
    <name type="scientific">Laspinema palackyanum D2a</name>
    <dbReference type="NCBI Taxonomy" id="2953684"/>
    <lineage>
        <taxon>Bacteria</taxon>
        <taxon>Bacillati</taxon>
        <taxon>Cyanobacteriota</taxon>
        <taxon>Cyanophyceae</taxon>
        <taxon>Oscillatoriophycideae</taxon>
        <taxon>Oscillatoriales</taxon>
        <taxon>Laspinemataceae</taxon>
        <taxon>Laspinema</taxon>
        <taxon>Laspinema palackyanum</taxon>
    </lineage>
</organism>
<reference evidence="1 2" key="1">
    <citation type="journal article" date="2022" name="Front. Microbiol.">
        <title>High genomic differentiation and limited gene flow indicate recent cryptic speciation within the genus Laspinema (cyanobacteria).</title>
        <authorList>
            <person name="Stanojkovic A."/>
            <person name="Skoupy S."/>
            <person name="Skaloud P."/>
            <person name="Dvorak P."/>
        </authorList>
    </citation>
    <scope>NUCLEOTIDE SEQUENCE [LARGE SCALE GENOMIC DNA]</scope>
    <source>
        <strain evidence="1 2">D2a</strain>
    </source>
</reference>
<name>A0ABT2MVR8_9CYAN</name>
<accession>A0ABT2MVR8</accession>
<keyword evidence="2" id="KW-1185">Reference proteome</keyword>
<proteinExistence type="predicted"/>
<evidence type="ECO:0000313" key="2">
    <source>
        <dbReference type="Proteomes" id="UP001525890"/>
    </source>
</evidence>
<sequence length="76" mass="8153">MGEMGSDRMLGSFFDGLKCDLTGDAGFAGTAFGDNQQTGALAIEQGTQTLRGEVREVIAIEDNRDTDIGAMFLDRF</sequence>